<dbReference type="Pfam" id="PF00583">
    <property type="entry name" value="Acetyltransf_1"/>
    <property type="match status" value="1"/>
</dbReference>
<dbReference type="Gene3D" id="3.40.630.30">
    <property type="match status" value="1"/>
</dbReference>
<protein>
    <recommendedName>
        <fullName evidence="5 6">[Ribosomal protein bS18]-alanine N-acetyltransferase</fullName>
        <ecNumber evidence="5 6">2.3.1.266</ecNumber>
    </recommendedName>
</protein>
<feature type="active site" description="Proton donor" evidence="5">
    <location>
        <position position="118"/>
    </location>
</feature>
<dbReference type="InterPro" id="IPR050680">
    <property type="entry name" value="YpeA/RimI_acetyltransf"/>
</dbReference>
<dbReference type="PANTHER" id="PTHR43420:SF51">
    <property type="entry name" value="PEPTIDYL-LYSINE N-ACETYLTRANSFERASE YIAC"/>
    <property type="match status" value="1"/>
</dbReference>
<evidence type="ECO:0000256" key="1">
    <source>
        <dbReference type="ARBA" id="ARBA00005395"/>
    </source>
</evidence>
<dbReference type="InterPro" id="IPR016181">
    <property type="entry name" value="Acyl_CoA_acyltransferase"/>
</dbReference>
<feature type="domain" description="N-acetyltransferase" evidence="7">
    <location>
        <begin position="5"/>
        <end position="150"/>
    </location>
</feature>
<comment type="function">
    <text evidence="5 6">Acetylates the N-terminal alanine of ribosomal protein bS18.</text>
</comment>
<keyword evidence="4 5" id="KW-0012">Acyltransferase</keyword>
<dbReference type="CDD" id="cd04301">
    <property type="entry name" value="NAT_SF"/>
    <property type="match status" value="1"/>
</dbReference>
<evidence type="ECO:0000313" key="8">
    <source>
        <dbReference type="EMBL" id="MBE0366891.1"/>
    </source>
</evidence>
<dbReference type="Proteomes" id="UP000615755">
    <property type="component" value="Unassembled WGS sequence"/>
</dbReference>
<evidence type="ECO:0000256" key="2">
    <source>
        <dbReference type="ARBA" id="ARBA00022490"/>
    </source>
</evidence>
<evidence type="ECO:0000256" key="5">
    <source>
        <dbReference type="HAMAP-Rule" id="MF_02210"/>
    </source>
</evidence>
<gene>
    <name evidence="5 8" type="primary">rimI</name>
    <name evidence="8" type="ORF">PAUR_a0151</name>
</gene>
<evidence type="ECO:0000313" key="9">
    <source>
        <dbReference type="Proteomes" id="UP000615755"/>
    </source>
</evidence>
<keyword evidence="2 5" id="KW-0963">Cytoplasm</keyword>
<dbReference type="EC" id="2.3.1.266" evidence="5 6"/>
<dbReference type="PROSITE" id="PS51186">
    <property type="entry name" value="GNAT"/>
    <property type="match status" value="1"/>
</dbReference>
<organism evidence="8 9">
    <name type="scientific">Pseudoalteromonas aurantia 208</name>
    <dbReference type="NCBI Taxonomy" id="1314867"/>
    <lineage>
        <taxon>Bacteria</taxon>
        <taxon>Pseudomonadati</taxon>
        <taxon>Pseudomonadota</taxon>
        <taxon>Gammaproteobacteria</taxon>
        <taxon>Alteromonadales</taxon>
        <taxon>Pseudoalteromonadaceae</taxon>
        <taxon>Pseudoalteromonas</taxon>
    </lineage>
</organism>
<comment type="subcellular location">
    <subcellularLocation>
        <location evidence="5 6">Cytoplasm</location>
    </subcellularLocation>
</comment>
<accession>A0ABR9E7G4</accession>
<dbReference type="SUPFAM" id="SSF55729">
    <property type="entry name" value="Acyl-CoA N-acyltransferases (Nat)"/>
    <property type="match status" value="1"/>
</dbReference>
<keyword evidence="3 5" id="KW-0808">Transferase</keyword>
<dbReference type="HAMAP" id="MF_02210">
    <property type="entry name" value="RimI"/>
    <property type="match status" value="1"/>
</dbReference>
<comment type="catalytic activity">
    <reaction evidence="5 6">
        <text>N-terminal L-alanyl-[ribosomal protein bS18] + acetyl-CoA = N-terminal N(alpha)-acetyl-L-alanyl-[ribosomal protein bS18] + CoA + H(+)</text>
        <dbReference type="Rhea" id="RHEA:43756"/>
        <dbReference type="Rhea" id="RHEA-COMP:10676"/>
        <dbReference type="Rhea" id="RHEA-COMP:10677"/>
        <dbReference type="ChEBI" id="CHEBI:15378"/>
        <dbReference type="ChEBI" id="CHEBI:57287"/>
        <dbReference type="ChEBI" id="CHEBI:57288"/>
        <dbReference type="ChEBI" id="CHEBI:64718"/>
        <dbReference type="ChEBI" id="CHEBI:83683"/>
        <dbReference type="EC" id="2.3.1.266"/>
    </reaction>
</comment>
<comment type="caution">
    <text evidence="5">Lacks conserved residue(s) required for the propagation of feature annotation.</text>
</comment>
<sequence length="154" mass="17038">MNTEIKHDMLATLTLNELMTIERACHGFPWSENTMQTCLAGRYFNGALYCDEKLVGFYIGERAGPDNTLMDICITPAYQGRGLAKALLHDFVARSETMSAENVFLEVRASNVAAIGLYTQAGFTEVGIRKDYYPSTQGKEDAILMALALSFMMG</sequence>
<comment type="similarity">
    <text evidence="1 5 6">Belongs to the acetyltransferase family. RimI subfamily.</text>
</comment>
<evidence type="ECO:0000256" key="4">
    <source>
        <dbReference type="ARBA" id="ARBA00023315"/>
    </source>
</evidence>
<dbReference type="InterPro" id="IPR043690">
    <property type="entry name" value="RimI"/>
</dbReference>
<keyword evidence="9" id="KW-1185">Reference proteome</keyword>
<evidence type="ECO:0000256" key="6">
    <source>
        <dbReference type="RuleBase" id="RU363094"/>
    </source>
</evidence>
<dbReference type="InterPro" id="IPR006464">
    <property type="entry name" value="AcTrfase_RimI/Ard1"/>
</dbReference>
<dbReference type="EMBL" id="AQGV01000011">
    <property type="protein sequence ID" value="MBE0366891.1"/>
    <property type="molecule type" value="Genomic_DNA"/>
</dbReference>
<name>A0ABR9E7G4_9GAMM</name>
<reference evidence="8 9" key="1">
    <citation type="submission" date="2015-03" db="EMBL/GenBank/DDBJ databases">
        <title>Genome sequence of Pseudoalteromonas aurantia.</title>
        <authorList>
            <person name="Xie B.-B."/>
            <person name="Rong J.-C."/>
            <person name="Qin Q.-L."/>
            <person name="Zhang Y.-Z."/>
        </authorList>
    </citation>
    <scope>NUCLEOTIDE SEQUENCE [LARGE SCALE GENOMIC DNA]</scope>
    <source>
        <strain evidence="8 9">208</strain>
    </source>
</reference>
<proteinExistence type="inferred from homology"/>
<evidence type="ECO:0000256" key="3">
    <source>
        <dbReference type="ARBA" id="ARBA00022679"/>
    </source>
</evidence>
<dbReference type="PANTHER" id="PTHR43420">
    <property type="entry name" value="ACETYLTRANSFERASE"/>
    <property type="match status" value="1"/>
</dbReference>
<evidence type="ECO:0000259" key="7">
    <source>
        <dbReference type="PROSITE" id="PS51186"/>
    </source>
</evidence>
<comment type="caution">
    <text evidence="8">The sequence shown here is derived from an EMBL/GenBank/DDBJ whole genome shotgun (WGS) entry which is preliminary data.</text>
</comment>
<feature type="binding site" evidence="5">
    <location>
        <position position="111"/>
    </location>
    <ligand>
        <name>acetyl-CoA</name>
        <dbReference type="ChEBI" id="CHEBI:57288"/>
    </ligand>
</feature>
<dbReference type="InterPro" id="IPR000182">
    <property type="entry name" value="GNAT_dom"/>
</dbReference>
<dbReference type="NCBIfam" id="TIGR01575">
    <property type="entry name" value="rimI"/>
    <property type="match status" value="1"/>
</dbReference>
<feature type="active site" description="Proton acceptor" evidence="5">
    <location>
        <position position="106"/>
    </location>
</feature>